<evidence type="ECO:0000256" key="4">
    <source>
        <dbReference type="ARBA" id="ARBA00023242"/>
    </source>
</evidence>
<keyword evidence="2" id="KW-0238">DNA-binding</keyword>
<dbReference type="VEuPathDB" id="TrichDB:TRFO_26897"/>
<sequence>MYQGNFLKVPQQQESVNRKILDLDLSFDDDFLMNMVQNIEATGDVPQFRKPDITQQQKQPVGINMTTISSNPLPPQSQEKTFDRIQDRSFDCNNLNSSNLNINSAIGSDISNGNDHIYPDNLFTPATMNNFSDPSAPLIPSGYQGPILATHPTNFDPRNKLDKPSLEKPPMMEKRMHDKGNNYQAVQQQAPKNRHEYRSHSWTEEEDEKLREGIKKFGYDWTTIAEFVGNKRSRSQCSQRWSRVLDPDISREPWSEAEEALLLQLVQIHGDKSWKALAEHMPNRNDSQCRFHYLHMQKENENIHRALQKETKFLRNEKKQKSNDSSYVDPHQTNATNEESNTENAINEYSSQSDSDFFEATISTGSHSKANSQENYQEEKKVQLPGMSLPWKTNVTW</sequence>
<dbReference type="InterPro" id="IPR017884">
    <property type="entry name" value="SANT_dom"/>
</dbReference>
<feature type="domain" description="HTH myb-type" evidence="8">
    <location>
        <begin position="194"/>
        <end position="249"/>
    </location>
</feature>
<dbReference type="Gene3D" id="1.10.10.60">
    <property type="entry name" value="Homeodomain-like"/>
    <property type="match status" value="2"/>
</dbReference>
<dbReference type="Pfam" id="PF13921">
    <property type="entry name" value="Myb_DNA-bind_6"/>
    <property type="match status" value="1"/>
</dbReference>
<comment type="caution">
    <text evidence="9">The sequence shown here is derived from an EMBL/GenBank/DDBJ whole genome shotgun (WGS) entry which is preliminary data.</text>
</comment>
<evidence type="ECO:0000256" key="3">
    <source>
        <dbReference type="ARBA" id="ARBA00023163"/>
    </source>
</evidence>
<dbReference type="PROSITE" id="PS51294">
    <property type="entry name" value="HTH_MYB"/>
    <property type="match status" value="2"/>
</dbReference>
<feature type="domain" description="Myb-like" evidence="6">
    <location>
        <begin position="194"/>
        <end position="245"/>
    </location>
</feature>
<feature type="compositionally biased region" description="Polar residues" evidence="5">
    <location>
        <begin position="359"/>
        <end position="375"/>
    </location>
</feature>
<dbReference type="InterPro" id="IPR017930">
    <property type="entry name" value="Myb_dom"/>
</dbReference>
<keyword evidence="4" id="KW-0539">Nucleus</keyword>
<accession>A0A1J4K6Q8</accession>
<feature type="region of interest" description="Disordered" evidence="5">
    <location>
        <begin position="316"/>
        <end position="344"/>
    </location>
</feature>
<evidence type="ECO:0000259" key="7">
    <source>
        <dbReference type="PROSITE" id="PS51293"/>
    </source>
</evidence>
<dbReference type="GeneID" id="94839932"/>
<name>A0A1J4K6Q8_9EUKA</name>
<evidence type="ECO:0000259" key="6">
    <source>
        <dbReference type="PROSITE" id="PS50090"/>
    </source>
</evidence>
<feature type="region of interest" description="Disordered" evidence="5">
    <location>
        <begin position="359"/>
        <end position="382"/>
    </location>
</feature>
<evidence type="ECO:0000256" key="1">
    <source>
        <dbReference type="ARBA" id="ARBA00023015"/>
    </source>
</evidence>
<dbReference type="SMART" id="SM00717">
    <property type="entry name" value="SANT"/>
    <property type="match status" value="2"/>
</dbReference>
<dbReference type="RefSeq" id="XP_068358548.1">
    <property type="nucleotide sequence ID" value="XM_068505228.1"/>
</dbReference>
<organism evidence="9 10">
    <name type="scientific">Tritrichomonas foetus</name>
    <dbReference type="NCBI Taxonomy" id="1144522"/>
    <lineage>
        <taxon>Eukaryota</taxon>
        <taxon>Metamonada</taxon>
        <taxon>Parabasalia</taxon>
        <taxon>Tritrichomonadida</taxon>
        <taxon>Tritrichomonadidae</taxon>
        <taxon>Tritrichomonas</taxon>
    </lineage>
</organism>
<protein>
    <recommendedName>
        <fullName evidence="11">Myb-like DNA-binding domain containing protein</fullName>
    </recommendedName>
</protein>
<dbReference type="PROSITE" id="PS51293">
    <property type="entry name" value="SANT"/>
    <property type="match status" value="2"/>
</dbReference>
<feature type="compositionally biased region" description="Low complexity" evidence="5">
    <location>
        <begin position="333"/>
        <end position="344"/>
    </location>
</feature>
<dbReference type="AlphaFoldDB" id="A0A1J4K6Q8"/>
<dbReference type="GO" id="GO:0001006">
    <property type="term" value="F:RNA polymerase III type 3 promoter sequence-specific DNA binding"/>
    <property type="evidence" value="ECO:0007669"/>
    <property type="project" value="TreeGrafter"/>
</dbReference>
<evidence type="ECO:0008006" key="11">
    <source>
        <dbReference type="Google" id="ProtNLM"/>
    </source>
</evidence>
<keyword evidence="10" id="KW-1185">Reference proteome</keyword>
<dbReference type="GO" id="GO:0042796">
    <property type="term" value="P:snRNA transcription by RNA polymerase III"/>
    <property type="evidence" value="ECO:0007669"/>
    <property type="project" value="TreeGrafter"/>
</dbReference>
<dbReference type="InterPro" id="IPR051575">
    <property type="entry name" value="Myb-like_DNA-bd"/>
</dbReference>
<feature type="domain" description="SANT" evidence="7">
    <location>
        <begin position="202"/>
        <end position="237"/>
    </location>
</feature>
<dbReference type="GO" id="GO:0000978">
    <property type="term" value="F:RNA polymerase II cis-regulatory region sequence-specific DNA binding"/>
    <property type="evidence" value="ECO:0007669"/>
    <property type="project" value="TreeGrafter"/>
</dbReference>
<evidence type="ECO:0000256" key="5">
    <source>
        <dbReference type="SAM" id="MobiDB-lite"/>
    </source>
</evidence>
<dbReference type="Proteomes" id="UP000179807">
    <property type="component" value="Unassembled WGS sequence"/>
</dbReference>
<reference evidence="9" key="1">
    <citation type="submission" date="2016-10" db="EMBL/GenBank/DDBJ databases">
        <authorList>
            <person name="Benchimol M."/>
            <person name="Almeida L.G."/>
            <person name="Vasconcelos A.T."/>
            <person name="Perreira-Neves A."/>
            <person name="Rosa I.A."/>
            <person name="Tasca T."/>
            <person name="Bogo M.R."/>
            <person name="de Souza W."/>
        </authorList>
    </citation>
    <scope>NUCLEOTIDE SEQUENCE [LARGE SCALE GENOMIC DNA]</scope>
    <source>
        <strain evidence="9">K</strain>
    </source>
</reference>
<evidence type="ECO:0000256" key="2">
    <source>
        <dbReference type="ARBA" id="ARBA00023125"/>
    </source>
</evidence>
<evidence type="ECO:0000313" key="10">
    <source>
        <dbReference type="Proteomes" id="UP000179807"/>
    </source>
</evidence>
<dbReference type="PROSITE" id="PS50090">
    <property type="entry name" value="MYB_LIKE"/>
    <property type="match status" value="2"/>
</dbReference>
<dbReference type="CDD" id="cd00167">
    <property type="entry name" value="SANT"/>
    <property type="match status" value="2"/>
</dbReference>
<dbReference type="PANTHER" id="PTHR46621:SF1">
    <property type="entry name" value="SNRNA-ACTIVATING PROTEIN COMPLEX SUBUNIT 4"/>
    <property type="match status" value="1"/>
</dbReference>
<dbReference type="SUPFAM" id="SSF46689">
    <property type="entry name" value="Homeodomain-like"/>
    <property type="match status" value="2"/>
</dbReference>
<evidence type="ECO:0000259" key="8">
    <source>
        <dbReference type="PROSITE" id="PS51294"/>
    </source>
</evidence>
<dbReference type="EMBL" id="MLAK01000759">
    <property type="protein sequence ID" value="OHT05412.1"/>
    <property type="molecule type" value="Genomic_DNA"/>
</dbReference>
<gene>
    <name evidence="9" type="ORF">TRFO_26897</name>
</gene>
<proteinExistence type="predicted"/>
<keyword evidence="1" id="KW-0805">Transcription regulation</keyword>
<dbReference type="InterPro" id="IPR001005">
    <property type="entry name" value="SANT/Myb"/>
</dbReference>
<feature type="domain" description="Myb-like" evidence="6">
    <location>
        <begin position="246"/>
        <end position="297"/>
    </location>
</feature>
<keyword evidence="3" id="KW-0804">Transcription</keyword>
<feature type="domain" description="HTH myb-type" evidence="8">
    <location>
        <begin position="251"/>
        <end position="301"/>
    </location>
</feature>
<evidence type="ECO:0000313" key="9">
    <source>
        <dbReference type="EMBL" id="OHT05412.1"/>
    </source>
</evidence>
<dbReference type="GO" id="GO:0042795">
    <property type="term" value="P:snRNA transcription by RNA polymerase II"/>
    <property type="evidence" value="ECO:0007669"/>
    <property type="project" value="TreeGrafter"/>
</dbReference>
<dbReference type="InterPro" id="IPR009057">
    <property type="entry name" value="Homeodomain-like_sf"/>
</dbReference>
<feature type="domain" description="SANT" evidence="7">
    <location>
        <begin position="249"/>
        <end position="301"/>
    </location>
</feature>
<dbReference type="PANTHER" id="PTHR46621">
    <property type="entry name" value="SNRNA-ACTIVATING PROTEIN COMPLEX SUBUNIT 4"/>
    <property type="match status" value="1"/>
</dbReference>
<dbReference type="GO" id="GO:0019185">
    <property type="term" value="C:snRNA-activating protein complex"/>
    <property type="evidence" value="ECO:0007669"/>
    <property type="project" value="TreeGrafter"/>
</dbReference>